<keyword evidence="1" id="KW-0472">Membrane</keyword>
<comment type="caution">
    <text evidence="2">The sequence shown here is derived from an EMBL/GenBank/DDBJ whole genome shotgun (WGS) entry which is preliminary data.</text>
</comment>
<evidence type="ECO:0000313" key="3">
    <source>
        <dbReference type="Proteomes" id="UP000250918"/>
    </source>
</evidence>
<evidence type="ECO:0000313" key="2">
    <source>
        <dbReference type="EMBL" id="PWB67849.1"/>
    </source>
</evidence>
<organism evidence="2 3">
    <name type="scientific">candidate division GN15 bacterium</name>
    <dbReference type="NCBI Taxonomy" id="2072418"/>
    <lineage>
        <taxon>Bacteria</taxon>
        <taxon>candidate division GN15</taxon>
    </lineage>
</organism>
<dbReference type="EMBL" id="PQAP01000228">
    <property type="protein sequence ID" value="PWB67849.1"/>
    <property type="molecule type" value="Genomic_DNA"/>
</dbReference>
<evidence type="ECO:0008006" key="4">
    <source>
        <dbReference type="Google" id="ProtNLM"/>
    </source>
</evidence>
<reference evidence="2 3" key="1">
    <citation type="journal article" date="2018" name="ISME J.">
        <title>A methanotrophic archaeon couples anaerobic oxidation of methane to Fe(III) reduction.</title>
        <authorList>
            <person name="Cai C."/>
            <person name="Leu A.O."/>
            <person name="Xie G.J."/>
            <person name="Guo J."/>
            <person name="Feng Y."/>
            <person name="Zhao J.X."/>
            <person name="Tyson G.W."/>
            <person name="Yuan Z."/>
            <person name="Hu S."/>
        </authorList>
    </citation>
    <scope>NUCLEOTIDE SEQUENCE [LARGE SCALE GENOMIC DNA]</scope>
    <source>
        <strain evidence="2">FeB_12</strain>
    </source>
</reference>
<accession>A0A855X2K8</accession>
<feature type="transmembrane region" description="Helical" evidence="1">
    <location>
        <begin position="44"/>
        <end position="70"/>
    </location>
</feature>
<name>A0A855X2K8_9BACT</name>
<dbReference type="Proteomes" id="UP000250918">
    <property type="component" value="Unassembled WGS sequence"/>
</dbReference>
<keyword evidence="1" id="KW-0812">Transmembrane</keyword>
<sequence length="122" mass="13553">MWIIRAVLVAVLLLLMVGFAYNNMGDDHTVNVNLRPAGPNLQDVQLNVVVFWSMAAGVMLSVLLFVTVYIRQTVDTHAYKKRIKSLENEVAILRNRPIEESADLLKGADARSAGLKSPFAEE</sequence>
<dbReference type="AlphaFoldDB" id="A0A855X2K8"/>
<proteinExistence type="predicted"/>
<evidence type="ECO:0000256" key="1">
    <source>
        <dbReference type="SAM" id="Phobius"/>
    </source>
</evidence>
<gene>
    <name evidence="2" type="ORF">C3F09_12715</name>
</gene>
<protein>
    <recommendedName>
        <fullName evidence="4">LapA family protein</fullName>
    </recommendedName>
</protein>
<keyword evidence="1" id="KW-1133">Transmembrane helix</keyword>
<dbReference type="GO" id="GO:0005886">
    <property type="term" value="C:plasma membrane"/>
    <property type="evidence" value="ECO:0007669"/>
    <property type="project" value="InterPro"/>
</dbReference>